<proteinExistence type="predicted"/>
<keyword evidence="2" id="KW-1185">Reference proteome</keyword>
<name>A0A1W6SSZ2_9PROT</name>
<dbReference type="RefSeq" id="WP_085922074.1">
    <property type="nucleotide sequence ID" value="NZ_CP021106.3"/>
</dbReference>
<evidence type="ECO:0000313" key="2">
    <source>
        <dbReference type="Proteomes" id="UP000012179"/>
    </source>
</evidence>
<protein>
    <submittedName>
        <fullName evidence="1">Uncharacterized protein</fullName>
    </submittedName>
</protein>
<dbReference type="Proteomes" id="UP000012179">
    <property type="component" value="Chromosome"/>
</dbReference>
<organism evidence="1 2">
    <name type="scientific">Nitrosospira lacus</name>
    <dbReference type="NCBI Taxonomy" id="1288494"/>
    <lineage>
        <taxon>Bacteria</taxon>
        <taxon>Pseudomonadati</taxon>
        <taxon>Pseudomonadota</taxon>
        <taxon>Betaproteobacteria</taxon>
        <taxon>Nitrosomonadales</taxon>
        <taxon>Nitrosomonadaceae</taxon>
        <taxon>Nitrosospira</taxon>
    </lineage>
</organism>
<gene>
    <name evidence="1" type="ORF">EBAPG3_014765</name>
</gene>
<accession>A0A1W6SSZ2</accession>
<dbReference type="EMBL" id="CP021106">
    <property type="protein sequence ID" value="ARO88927.1"/>
    <property type="molecule type" value="Genomic_DNA"/>
</dbReference>
<sequence>MSNNNISYYLTLTFRVKPLWDELHRFCGTWLWCNFLEWGAPERRTRCPVKWGSGSAGDAATVLMFHAWRARTPLRSHTFLQKVLFHPARLHHPASLRLALYPKNRALYPVQLPDLG</sequence>
<reference evidence="1 2" key="1">
    <citation type="journal article" date="2015" name="Int. J. Syst. Evol. Microbiol.">
        <title>Nitrosospira lacus sp. nov., a psychrotolerant, ammonia-oxidizing bacterium from sandy lake sediment.</title>
        <authorList>
            <person name="Urakawa H."/>
            <person name="Garcia J.C."/>
            <person name="Nielsen J.L."/>
            <person name="Le V.Q."/>
            <person name="Kozlowski J.A."/>
            <person name="Stein L.Y."/>
            <person name="Lim C.K."/>
            <person name="Pommerening-Roser A."/>
            <person name="Martens-Habbena W."/>
            <person name="Stahl D.A."/>
            <person name="Klotz M.G."/>
        </authorList>
    </citation>
    <scope>NUCLEOTIDE SEQUENCE [LARGE SCALE GENOMIC DNA]</scope>
    <source>
        <strain evidence="1 2">APG3</strain>
    </source>
</reference>
<evidence type="ECO:0000313" key="1">
    <source>
        <dbReference type="EMBL" id="ARO88927.1"/>
    </source>
</evidence>
<dbReference type="OrthoDB" id="9978901at2"/>
<dbReference type="KEGG" id="nlc:EBAPG3_014765"/>
<dbReference type="AlphaFoldDB" id="A0A1W6SSZ2"/>